<protein>
    <recommendedName>
        <fullName evidence="3">NADH-quinone oxidoreductase subunit M</fullName>
    </recommendedName>
</protein>
<evidence type="ECO:0008006" key="3">
    <source>
        <dbReference type="Google" id="ProtNLM"/>
    </source>
</evidence>
<sequence length="275" mass="28701">MTAILYLVLALGIAPLVAGLVLARPSQDRALPAAGSVVLCALAFSLTFFWQELWLVLPKAWAGLNPTLFHNDHDWTGDAPVAELLQGTGALGTLSGGVVFLVLLAAVRGVSATWRGFFFWMAAQGLFQAFSQLAIGTVLAGNDMGRALAYLQVGPAGKAALLVLAAVAMAASGVMLARLSPLEARGRAFGWSVLAALLAAVVLIVPFRVPRHPIEVVLIPLIVHLMIAGWLALGAAVDRRRTRGAVGAPSLAVPGLALVVLLAVFQLILRPGIAF</sequence>
<keyword evidence="1" id="KW-1133">Transmembrane helix</keyword>
<feature type="transmembrane region" description="Helical" evidence="1">
    <location>
        <begin position="117"/>
        <end position="139"/>
    </location>
</feature>
<evidence type="ECO:0000313" key="2">
    <source>
        <dbReference type="EMBL" id="XDO97519.1"/>
    </source>
</evidence>
<organism evidence="2">
    <name type="scientific">Caulobacter sp. 73W</name>
    <dbReference type="NCBI Taxonomy" id="3161137"/>
    <lineage>
        <taxon>Bacteria</taxon>
        <taxon>Pseudomonadati</taxon>
        <taxon>Pseudomonadota</taxon>
        <taxon>Alphaproteobacteria</taxon>
        <taxon>Caulobacterales</taxon>
        <taxon>Caulobacteraceae</taxon>
        <taxon>Caulobacter</taxon>
    </lineage>
</organism>
<accession>A0AB39KW60</accession>
<dbReference type="EMBL" id="CP158375">
    <property type="protein sequence ID" value="XDO97519.1"/>
    <property type="molecule type" value="Genomic_DNA"/>
</dbReference>
<feature type="transmembrane region" description="Helical" evidence="1">
    <location>
        <begin position="6"/>
        <end position="23"/>
    </location>
</feature>
<feature type="transmembrane region" description="Helical" evidence="1">
    <location>
        <begin position="159"/>
        <end position="177"/>
    </location>
</feature>
<reference evidence="2" key="1">
    <citation type="submission" date="2024-06" db="EMBL/GenBank/DDBJ databases">
        <title>Caulobacter inopinatus, sp. nov.</title>
        <authorList>
            <person name="Donachie S.P."/>
        </authorList>
    </citation>
    <scope>NUCLEOTIDE SEQUENCE</scope>
    <source>
        <strain evidence="2">73W</strain>
    </source>
</reference>
<gene>
    <name evidence="2" type="ORF">ABOZ73_03605</name>
</gene>
<feature type="transmembrane region" description="Helical" evidence="1">
    <location>
        <begin position="84"/>
        <end position="105"/>
    </location>
</feature>
<name>A0AB39KW60_9CAUL</name>
<feature type="transmembrane region" description="Helical" evidence="1">
    <location>
        <begin position="189"/>
        <end position="207"/>
    </location>
</feature>
<keyword evidence="1" id="KW-0812">Transmembrane</keyword>
<evidence type="ECO:0000256" key="1">
    <source>
        <dbReference type="SAM" id="Phobius"/>
    </source>
</evidence>
<dbReference type="RefSeq" id="WP_369060793.1">
    <property type="nucleotide sequence ID" value="NZ_CP158375.1"/>
</dbReference>
<feature type="transmembrane region" description="Helical" evidence="1">
    <location>
        <begin position="245"/>
        <end position="269"/>
    </location>
</feature>
<proteinExistence type="predicted"/>
<keyword evidence="1" id="KW-0472">Membrane</keyword>
<dbReference type="AlphaFoldDB" id="A0AB39KW60"/>
<feature type="transmembrane region" description="Helical" evidence="1">
    <location>
        <begin position="30"/>
        <end position="50"/>
    </location>
</feature>
<feature type="transmembrane region" description="Helical" evidence="1">
    <location>
        <begin position="213"/>
        <end position="233"/>
    </location>
</feature>